<evidence type="ECO:0000256" key="6">
    <source>
        <dbReference type="SAM" id="Phobius"/>
    </source>
</evidence>
<dbReference type="STRING" id="109280.ENSHCOP00000025850"/>
<dbReference type="GO" id="GO:0086091">
    <property type="term" value="P:regulation of heart rate by cardiac conduction"/>
    <property type="evidence" value="ECO:0007669"/>
    <property type="project" value="TreeGrafter"/>
</dbReference>
<sequence length="85" mass="9382">MEDLQNSTQSSTHSLLRAQAAQSSGNAYLYILIVISFYGVFLCGIMLVHQKLTSICKGYTCIGSGTQHKKTMAVNTVWRCIHIVT</sequence>
<keyword evidence="3 6" id="KW-0812">Transmembrane</keyword>
<dbReference type="Proteomes" id="UP000264820">
    <property type="component" value="Unplaced"/>
</dbReference>
<accession>A0A3Q2Z2G2</accession>
<keyword evidence="5 6" id="KW-0472">Membrane</keyword>
<dbReference type="GO" id="GO:0008076">
    <property type="term" value="C:voltage-gated potassium channel complex"/>
    <property type="evidence" value="ECO:0007669"/>
    <property type="project" value="TreeGrafter"/>
</dbReference>
<dbReference type="Ensembl" id="ENSHCOT00000027212.1">
    <property type="protein sequence ID" value="ENSHCOP00000025850.1"/>
    <property type="gene ID" value="ENSHCOG00000016330.1"/>
</dbReference>
<keyword evidence="8" id="KW-1185">Reference proteome</keyword>
<keyword evidence="4 6" id="KW-1133">Transmembrane helix</keyword>
<dbReference type="GO" id="GO:0097623">
    <property type="term" value="P:potassium ion export across plasma membrane"/>
    <property type="evidence" value="ECO:0007669"/>
    <property type="project" value="TreeGrafter"/>
</dbReference>
<feature type="transmembrane region" description="Helical" evidence="6">
    <location>
        <begin position="27"/>
        <end position="48"/>
    </location>
</feature>
<evidence type="ECO:0000256" key="1">
    <source>
        <dbReference type="ARBA" id="ARBA00004167"/>
    </source>
</evidence>
<dbReference type="PANTHER" id="PTHR15282:SF9">
    <property type="entry name" value="POTASSIUM VOLTAGE-GATED CHANNEL SUBFAMILY E MEMBER 4"/>
    <property type="match status" value="1"/>
</dbReference>
<dbReference type="InterPro" id="IPR000369">
    <property type="entry name" value="K_chnl_KCNE"/>
</dbReference>
<evidence type="ECO:0000256" key="3">
    <source>
        <dbReference type="ARBA" id="ARBA00022692"/>
    </source>
</evidence>
<reference evidence="7" key="2">
    <citation type="submission" date="2025-09" db="UniProtKB">
        <authorList>
            <consortium name="Ensembl"/>
        </authorList>
    </citation>
    <scope>IDENTIFICATION</scope>
</reference>
<reference evidence="7" key="1">
    <citation type="submission" date="2025-08" db="UniProtKB">
        <authorList>
            <consortium name="Ensembl"/>
        </authorList>
    </citation>
    <scope>IDENTIFICATION</scope>
</reference>
<evidence type="ECO:0000256" key="4">
    <source>
        <dbReference type="ARBA" id="ARBA00022989"/>
    </source>
</evidence>
<evidence type="ECO:0000256" key="2">
    <source>
        <dbReference type="ARBA" id="ARBA00005688"/>
    </source>
</evidence>
<dbReference type="PANTHER" id="PTHR15282">
    <property type="entry name" value="POTASSIUM VOLTAGE-GATED CHANNEL SUBFAMILY E MEMBER 1, 3"/>
    <property type="match status" value="1"/>
</dbReference>
<dbReference type="GO" id="GO:0005251">
    <property type="term" value="F:delayed rectifier potassium channel activity"/>
    <property type="evidence" value="ECO:0007669"/>
    <property type="project" value="TreeGrafter"/>
</dbReference>
<protein>
    <submittedName>
        <fullName evidence="7">Uncharacterized protein</fullName>
    </submittedName>
</protein>
<comment type="similarity">
    <text evidence="2">Belongs to the potassium channel KCNE family.</text>
</comment>
<dbReference type="AlphaFoldDB" id="A0A3Q2Z2G2"/>
<evidence type="ECO:0000313" key="8">
    <source>
        <dbReference type="Proteomes" id="UP000264820"/>
    </source>
</evidence>
<comment type="subcellular location">
    <subcellularLocation>
        <location evidence="1">Membrane</location>
        <topology evidence="1">Single-pass membrane protein</topology>
    </subcellularLocation>
</comment>
<dbReference type="Pfam" id="PF02060">
    <property type="entry name" value="ISK_Channel"/>
    <property type="match status" value="1"/>
</dbReference>
<dbReference type="GO" id="GO:0044325">
    <property type="term" value="F:transmembrane transporter binding"/>
    <property type="evidence" value="ECO:0007669"/>
    <property type="project" value="TreeGrafter"/>
</dbReference>
<evidence type="ECO:0000313" key="7">
    <source>
        <dbReference type="Ensembl" id="ENSHCOP00000025850.1"/>
    </source>
</evidence>
<organism evidence="7 8">
    <name type="scientific">Hippocampus comes</name>
    <name type="common">Tiger tail seahorse</name>
    <dbReference type="NCBI Taxonomy" id="109280"/>
    <lineage>
        <taxon>Eukaryota</taxon>
        <taxon>Metazoa</taxon>
        <taxon>Chordata</taxon>
        <taxon>Craniata</taxon>
        <taxon>Vertebrata</taxon>
        <taxon>Euteleostomi</taxon>
        <taxon>Actinopterygii</taxon>
        <taxon>Neopterygii</taxon>
        <taxon>Teleostei</taxon>
        <taxon>Neoteleostei</taxon>
        <taxon>Acanthomorphata</taxon>
        <taxon>Syngnathiaria</taxon>
        <taxon>Syngnathiformes</taxon>
        <taxon>Syngnathoidei</taxon>
        <taxon>Syngnathidae</taxon>
        <taxon>Hippocampus</taxon>
    </lineage>
</organism>
<name>A0A3Q2Z2G2_HIPCM</name>
<dbReference type="GO" id="GO:1902282">
    <property type="term" value="F:voltage-gated potassium channel activity involved in ventricular cardiac muscle cell action potential repolarization"/>
    <property type="evidence" value="ECO:0007669"/>
    <property type="project" value="TreeGrafter"/>
</dbReference>
<evidence type="ECO:0000256" key="5">
    <source>
        <dbReference type="ARBA" id="ARBA00023136"/>
    </source>
</evidence>
<dbReference type="GO" id="GO:0060307">
    <property type="term" value="P:regulation of ventricular cardiac muscle cell membrane repolarization"/>
    <property type="evidence" value="ECO:0007669"/>
    <property type="project" value="TreeGrafter"/>
</dbReference>
<dbReference type="GO" id="GO:0015459">
    <property type="term" value="F:potassium channel regulator activity"/>
    <property type="evidence" value="ECO:0007669"/>
    <property type="project" value="TreeGrafter"/>
</dbReference>
<proteinExistence type="inferred from homology"/>